<evidence type="ECO:0000313" key="3">
    <source>
        <dbReference type="Proteomes" id="UP000597444"/>
    </source>
</evidence>
<reference evidence="2" key="1">
    <citation type="submission" date="2020-10" db="EMBL/GenBank/DDBJ databases">
        <title>Taxonomic study of unclassified bacteria belonging to the class Ktedonobacteria.</title>
        <authorList>
            <person name="Yabe S."/>
            <person name="Wang C.M."/>
            <person name="Zheng Y."/>
            <person name="Sakai Y."/>
            <person name="Cavaletti L."/>
            <person name="Monciardini P."/>
            <person name="Donadio S."/>
        </authorList>
    </citation>
    <scope>NUCLEOTIDE SEQUENCE</scope>
    <source>
        <strain evidence="2">ID150040</strain>
    </source>
</reference>
<organism evidence="2 3">
    <name type="scientific">Reticulibacter mediterranei</name>
    <dbReference type="NCBI Taxonomy" id="2778369"/>
    <lineage>
        <taxon>Bacteria</taxon>
        <taxon>Bacillati</taxon>
        <taxon>Chloroflexota</taxon>
        <taxon>Ktedonobacteria</taxon>
        <taxon>Ktedonobacterales</taxon>
        <taxon>Reticulibacteraceae</taxon>
        <taxon>Reticulibacter</taxon>
    </lineage>
</organism>
<sequence length="189" mass="21669">MLQEFLVESRSYDQMLRGSWKAYKLSENERLGDEQLVDDANRGGTRVWLPAGTPMRWATGTRPLRSNCLQFFWPDRWYMLSAFYNGRALIHTYATIIQPASILLDRLAYVDLDLSILVKPDLSYEVLTQAEFEQAAELLHYDEETRIGALMALRTLTSSIQRSVGVFTVVPQRLQQTDFHLAAECGDKS</sequence>
<dbReference type="EMBL" id="BNJK01000001">
    <property type="protein sequence ID" value="GHO92361.1"/>
    <property type="molecule type" value="Genomic_DNA"/>
</dbReference>
<protein>
    <recommendedName>
        <fullName evidence="1">DUF402 domain-containing protein</fullName>
    </recommendedName>
</protein>
<feature type="domain" description="DUF402" evidence="1">
    <location>
        <begin position="55"/>
        <end position="162"/>
    </location>
</feature>
<comment type="caution">
    <text evidence="2">The sequence shown here is derived from an EMBL/GenBank/DDBJ whole genome shotgun (WGS) entry which is preliminary data.</text>
</comment>
<dbReference type="Proteomes" id="UP000597444">
    <property type="component" value="Unassembled WGS sequence"/>
</dbReference>
<evidence type="ECO:0000259" key="1">
    <source>
        <dbReference type="Pfam" id="PF04167"/>
    </source>
</evidence>
<dbReference type="InterPro" id="IPR035930">
    <property type="entry name" value="FomD-like_sf"/>
</dbReference>
<dbReference type="AlphaFoldDB" id="A0A8J3IMX2"/>
<proteinExistence type="predicted"/>
<accession>A0A8J3IMX2</accession>
<gene>
    <name evidence="2" type="ORF">KSF_024090</name>
</gene>
<keyword evidence="3" id="KW-1185">Reference proteome</keyword>
<dbReference type="InterPro" id="IPR007295">
    <property type="entry name" value="DUF402"/>
</dbReference>
<dbReference type="RefSeq" id="WP_220203200.1">
    <property type="nucleotide sequence ID" value="NZ_BNJK01000001.1"/>
</dbReference>
<name>A0A8J3IMX2_9CHLR</name>
<dbReference type="SUPFAM" id="SSF159234">
    <property type="entry name" value="FomD-like"/>
    <property type="match status" value="1"/>
</dbReference>
<evidence type="ECO:0000313" key="2">
    <source>
        <dbReference type="EMBL" id="GHO92361.1"/>
    </source>
</evidence>
<dbReference type="Gene3D" id="2.40.380.10">
    <property type="entry name" value="FomD-like"/>
    <property type="match status" value="1"/>
</dbReference>
<dbReference type="Pfam" id="PF04167">
    <property type="entry name" value="DUF402"/>
    <property type="match status" value="1"/>
</dbReference>